<sequence>MTVPKPYRLKVSLDHDNALRLELWQVGYSPRETERTPLKVGTLRGVPLTVSHTGLVELLQKEGYGPGWLTRPQPEPAELTENTGILLALWFRLVQPVKKIERIQNIIQGLARMTPDERQYFFARIRYPGKGRYMERALRLWLGE</sequence>
<protein>
    <recommendedName>
        <fullName evidence="1">DUF7680 domain-containing protein</fullName>
    </recommendedName>
</protein>
<gene>
    <name evidence="2" type="ordered locus">Sulac_0064</name>
</gene>
<organism evidence="2 3">
    <name type="scientific">Sulfobacillus acidophilus (strain ATCC 700253 / DSM 10332 / NAL)</name>
    <dbReference type="NCBI Taxonomy" id="679936"/>
    <lineage>
        <taxon>Bacteria</taxon>
        <taxon>Bacillati</taxon>
        <taxon>Bacillota</taxon>
        <taxon>Clostridia</taxon>
        <taxon>Eubacteriales</taxon>
        <taxon>Clostridiales Family XVII. Incertae Sedis</taxon>
        <taxon>Sulfobacillus</taxon>
    </lineage>
</organism>
<evidence type="ECO:0000259" key="1">
    <source>
        <dbReference type="Pfam" id="PF24728"/>
    </source>
</evidence>
<dbReference type="Proteomes" id="UP000005439">
    <property type="component" value="Chromosome"/>
</dbReference>
<reference evidence="2 3" key="2">
    <citation type="journal article" date="2012" name="Stand. Genomic Sci.">
        <title>Complete genome sequence of the moderately thermophilic mineral-sulfide-oxidizing firmicute Sulfobacillus acidophilus type strain (NAL(T)).</title>
        <authorList>
            <person name="Anderson I."/>
            <person name="Chertkov O."/>
            <person name="Chen A."/>
            <person name="Saunders E."/>
            <person name="Lapidus A."/>
            <person name="Nolan M."/>
            <person name="Lucas S."/>
            <person name="Hammon N."/>
            <person name="Deshpande S."/>
            <person name="Cheng J.F."/>
            <person name="Han C."/>
            <person name="Tapia R."/>
            <person name="Goodwin L.A."/>
            <person name="Pitluck S."/>
            <person name="Liolios K."/>
            <person name="Pagani I."/>
            <person name="Ivanova N."/>
            <person name="Mikhailova N."/>
            <person name="Pati A."/>
            <person name="Palaniappan K."/>
            <person name="Land M."/>
            <person name="Pan C."/>
            <person name="Rohde M."/>
            <person name="Pukall R."/>
            <person name="Goker M."/>
            <person name="Detter J.C."/>
            <person name="Woyke T."/>
            <person name="Bristow J."/>
            <person name="Eisen J.A."/>
            <person name="Markowitz V."/>
            <person name="Hugenholtz P."/>
            <person name="Kyrpides N.C."/>
            <person name="Klenk H.P."/>
            <person name="Mavromatis K."/>
        </authorList>
    </citation>
    <scope>NUCLEOTIDE SEQUENCE [LARGE SCALE GENOMIC DNA]</scope>
    <source>
        <strain evidence="3">ATCC 700253 / DSM 10332 / NAL</strain>
    </source>
</reference>
<dbReference type="STRING" id="679936.Sulac_0064"/>
<accession>G8TVJ9</accession>
<evidence type="ECO:0000313" key="2">
    <source>
        <dbReference type="EMBL" id="AEW03638.1"/>
    </source>
</evidence>
<name>G8TVJ9_SULAD</name>
<dbReference type="InterPro" id="IPR056097">
    <property type="entry name" value="DUF7680"/>
</dbReference>
<dbReference type="Pfam" id="PF24728">
    <property type="entry name" value="DUF7680"/>
    <property type="match status" value="1"/>
</dbReference>
<proteinExistence type="predicted"/>
<keyword evidence="3" id="KW-1185">Reference proteome</keyword>
<evidence type="ECO:0000313" key="3">
    <source>
        <dbReference type="Proteomes" id="UP000005439"/>
    </source>
</evidence>
<dbReference type="PATRIC" id="fig|679936.5.peg.69"/>
<dbReference type="AlphaFoldDB" id="G8TVJ9"/>
<dbReference type="EMBL" id="CP003179">
    <property type="protein sequence ID" value="AEW03638.1"/>
    <property type="molecule type" value="Genomic_DNA"/>
</dbReference>
<dbReference type="HOGENOM" id="CLU_2060209_0_0_9"/>
<dbReference type="KEGG" id="sap:Sulac_0064"/>
<feature type="domain" description="DUF7680" evidence="1">
    <location>
        <begin position="7"/>
        <end position="144"/>
    </location>
</feature>
<reference evidence="3" key="1">
    <citation type="submission" date="2011-12" db="EMBL/GenBank/DDBJ databases">
        <title>The complete genome of chromosome of Sulfobacillus acidophilus DSM 10332.</title>
        <authorList>
            <person name="Lucas S."/>
            <person name="Han J."/>
            <person name="Lapidus A."/>
            <person name="Bruce D."/>
            <person name="Goodwin L."/>
            <person name="Pitluck S."/>
            <person name="Peters L."/>
            <person name="Kyrpides N."/>
            <person name="Mavromatis K."/>
            <person name="Ivanova N."/>
            <person name="Mikhailova N."/>
            <person name="Chertkov O."/>
            <person name="Saunders E."/>
            <person name="Detter J.C."/>
            <person name="Tapia R."/>
            <person name="Han C."/>
            <person name="Land M."/>
            <person name="Hauser L."/>
            <person name="Markowitz V."/>
            <person name="Cheng J.-F."/>
            <person name="Hugenholtz P."/>
            <person name="Woyke T."/>
            <person name="Wu D."/>
            <person name="Pukall R."/>
            <person name="Gehrich-Schroeter G."/>
            <person name="Schneider S."/>
            <person name="Klenk H.-P."/>
            <person name="Eisen J.A."/>
        </authorList>
    </citation>
    <scope>NUCLEOTIDE SEQUENCE [LARGE SCALE GENOMIC DNA]</scope>
    <source>
        <strain evidence="3">ATCC 700253 / DSM 10332 / NAL</strain>
    </source>
</reference>